<dbReference type="Proteomes" id="UP000070700">
    <property type="component" value="Unassembled WGS sequence"/>
</dbReference>
<evidence type="ECO:0000313" key="2">
    <source>
        <dbReference type="EMBL" id="KUJ15131.1"/>
    </source>
</evidence>
<proteinExistence type="predicted"/>
<dbReference type="KEGG" id="psco:LY89DRAFT_685945"/>
<dbReference type="EMBL" id="KQ947418">
    <property type="protein sequence ID" value="KUJ15131.1"/>
    <property type="molecule type" value="Genomic_DNA"/>
</dbReference>
<dbReference type="InParanoid" id="A0A194X4N6"/>
<dbReference type="OrthoDB" id="3944545at2759"/>
<dbReference type="GeneID" id="28824904"/>
<reference evidence="2 3" key="1">
    <citation type="submission" date="2015-10" db="EMBL/GenBank/DDBJ databases">
        <title>Full genome of DAOMC 229536 Phialocephala scopiformis, a fungal endophyte of spruce producing the potent anti-insectan compound rugulosin.</title>
        <authorList>
            <consortium name="DOE Joint Genome Institute"/>
            <person name="Walker A.K."/>
            <person name="Frasz S.L."/>
            <person name="Seifert K.A."/>
            <person name="Miller J.D."/>
            <person name="Mondo S.J."/>
            <person name="Labutti K."/>
            <person name="Lipzen A."/>
            <person name="Dockter R."/>
            <person name="Kennedy M."/>
            <person name="Grigoriev I.V."/>
            <person name="Spatafora J.W."/>
        </authorList>
    </citation>
    <scope>NUCLEOTIDE SEQUENCE [LARGE SCALE GENOMIC DNA]</scope>
    <source>
        <strain evidence="2 3">CBS 120377</strain>
    </source>
</reference>
<accession>A0A194X4N6</accession>
<feature type="compositionally biased region" description="Pro residues" evidence="1">
    <location>
        <begin position="11"/>
        <end position="21"/>
    </location>
</feature>
<sequence length="183" mass="20253">MTSSSSKAIPKAPPDTGPPYPTYESLRDAQKWVRSAPNSGQLLFWPLNGPLTSDLAVLSTPFTPDTREPYYNETNGTWHPVSKLPITEPKVSSITVHVYELEQWEENWLDMHEGCSGAGGEGVEWGISEHEVDDETEEVELVLLKCCGVARPVDKDYTIVVKPTVDGDEGFVTVHDYLTAVHP</sequence>
<keyword evidence="3" id="KW-1185">Reference proteome</keyword>
<evidence type="ECO:0000313" key="3">
    <source>
        <dbReference type="Proteomes" id="UP000070700"/>
    </source>
</evidence>
<protein>
    <submittedName>
        <fullName evidence="2">Uncharacterized protein</fullName>
    </submittedName>
</protein>
<dbReference type="AlphaFoldDB" id="A0A194X4N6"/>
<evidence type="ECO:0000256" key="1">
    <source>
        <dbReference type="SAM" id="MobiDB-lite"/>
    </source>
</evidence>
<dbReference type="STRING" id="149040.A0A194X4N6"/>
<name>A0A194X4N6_MOLSC</name>
<gene>
    <name evidence="2" type="ORF">LY89DRAFT_685945</name>
</gene>
<dbReference type="RefSeq" id="XP_018069486.1">
    <property type="nucleotide sequence ID" value="XM_018215178.1"/>
</dbReference>
<organism evidence="2 3">
    <name type="scientific">Mollisia scopiformis</name>
    <name type="common">Conifer needle endophyte fungus</name>
    <name type="synonym">Phialocephala scopiformis</name>
    <dbReference type="NCBI Taxonomy" id="149040"/>
    <lineage>
        <taxon>Eukaryota</taxon>
        <taxon>Fungi</taxon>
        <taxon>Dikarya</taxon>
        <taxon>Ascomycota</taxon>
        <taxon>Pezizomycotina</taxon>
        <taxon>Leotiomycetes</taxon>
        <taxon>Helotiales</taxon>
        <taxon>Mollisiaceae</taxon>
        <taxon>Mollisia</taxon>
    </lineage>
</organism>
<feature type="region of interest" description="Disordered" evidence="1">
    <location>
        <begin position="1"/>
        <end position="24"/>
    </location>
</feature>